<dbReference type="Gene3D" id="3.90.1720.10">
    <property type="entry name" value="endopeptidase domain like (from Nostoc punctiforme)"/>
    <property type="match status" value="1"/>
</dbReference>
<gene>
    <name evidence="8" type="ORF">GCM10010319_08140</name>
</gene>
<keyword evidence="3" id="KW-0378">Hydrolase</keyword>
<sequence length="351" mass="37082">MASHRRPAQPGLTQSVRVTVLSAAVATAAAGLAAPAGAAPGGPSGTAKGTGTVKSQVDRLYEQAEQATEKFNAAGERTDTLRQKVAQATDRVVRGQEQVNRMRRALGMIATAQYRNGAVDPAIQLLLSSDPDAYLERAATLDRVTGRQAEQLKALLEAQRTLRQERSEAVGVLAQLEDSRQAVEHHKREVEGKLATARRLLNSLPERDREAYARASRSGGDRSQGSLAGLPSLVGLSSRGAAAAMAARSAVGTPYAWGATGPGAFDCSGLMQWAYGRAGVGLPRTSQAQRNAGRHVSLSEAQPGDLVIYRNDASHVGMYVGNGQVVHAPYPGARVRYDPANMMPISSVTRP</sequence>
<dbReference type="RefSeq" id="WP_301887944.1">
    <property type="nucleotide sequence ID" value="NZ_BAAABW010000003.1"/>
</dbReference>
<dbReference type="InterPro" id="IPR051794">
    <property type="entry name" value="PG_Endopeptidase_C40"/>
</dbReference>
<accession>A0ABP3G7G8</accession>
<feature type="region of interest" description="Disordered" evidence="5">
    <location>
        <begin position="34"/>
        <end position="53"/>
    </location>
</feature>
<feature type="signal peptide" evidence="6">
    <location>
        <begin position="1"/>
        <end position="38"/>
    </location>
</feature>
<organism evidence="8 9">
    <name type="scientific">Streptomyces blastmyceticus</name>
    <dbReference type="NCBI Taxonomy" id="68180"/>
    <lineage>
        <taxon>Bacteria</taxon>
        <taxon>Bacillati</taxon>
        <taxon>Actinomycetota</taxon>
        <taxon>Actinomycetes</taxon>
        <taxon>Kitasatosporales</taxon>
        <taxon>Streptomycetaceae</taxon>
        <taxon>Streptomyces</taxon>
    </lineage>
</organism>
<evidence type="ECO:0000256" key="4">
    <source>
        <dbReference type="ARBA" id="ARBA00022807"/>
    </source>
</evidence>
<keyword evidence="9" id="KW-1185">Reference proteome</keyword>
<dbReference type="EMBL" id="BAAABW010000003">
    <property type="protein sequence ID" value="GAA0334542.1"/>
    <property type="molecule type" value="Genomic_DNA"/>
</dbReference>
<evidence type="ECO:0000313" key="9">
    <source>
        <dbReference type="Proteomes" id="UP001500063"/>
    </source>
</evidence>
<evidence type="ECO:0000259" key="7">
    <source>
        <dbReference type="PROSITE" id="PS51935"/>
    </source>
</evidence>
<evidence type="ECO:0000256" key="2">
    <source>
        <dbReference type="ARBA" id="ARBA00022670"/>
    </source>
</evidence>
<keyword evidence="2" id="KW-0645">Protease</keyword>
<comment type="similarity">
    <text evidence="1">Belongs to the peptidase C40 family.</text>
</comment>
<protein>
    <submittedName>
        <fullName evidence="8">C40 family peptidase</fullName>
    </submittedName>
</protein>
<dbReference type="PANTHER" id="PTHR47359:SF3">
    <property type="entry name" value="NLP_P60 DOMAIN-CONTAINING PROTEIN-RELATED"/>
    <property type="match status" value="1"/>
</dbReference>
<dbReference type="PROSITE" id="PS51935">
    <property type="entry name" value="NLPC_P60"/>
    <property type="match status" value="1"/>
</dbReference>
<dbReference type="Pfam" id="PF00877">
    <property type="entry name" value="NLPC_P60"/>
    <property type="match status" value="1"/>
</dbReference>
<dbReference type="InterPro" id="IPR038765">
    <property type="entry name" value="Papain-like_cys_pep_sf"/>
</dbReference>
<keyword evidence="4" id="KW-0788">Thiol protease</keyword>
<dbReference type="SUPFAM" id="SSF54001">
    <property type="entry name" value="Cysteine proteinases"/>
    <property type="match status" value="1"/>
</dbReference>
<evidence type="ECO:0000256" key="1">
    <source>
        <dbReference type="ARBA" id="ARBA00007074"/>
    </source>
</evidence>
<feature type="domain" description="NlpC/P60" evidence="7">
    <location>
        <begin position="237"/>
        <end position="351"/>
    </location>
</feature>
<evidence type="ECO:0000256" key="3">
    <source>
        <dbReference type="ARBA" id="ARBA00022801"/>
    </source>
</evidence>
<proteinExistence type="inferred from homology"/>
<reference evidence="9" key="1">
    <citation type="journal article" date="2019" name="Int. J. Syst. Evol. Microbiol.">
        <title>The Global Catalogue of Microorganisms (GCM) 10K type strain sequencing project: providing services to taxonomists for standard genome sequencing and annotation.</title>
        <authorList>
            <consortium name="The Broad Institute Genomics Platform"/>
            <consortium name="The Broad Institute Genome Sequencing Center for Infectious Disease"/>
            <person name="Wu L."/>
            <person name="Ma J."/>
        </authorList>
    </citation>
    <scope>NUCLEOTIDE SEQUENCE [LARGE SCALE GENOMIC DNA]</scope>
    <source>
        <strain evidence="9">JCM 4565</strain>
    </source>
</reference>
<keyword evidence="6" id="KW-0732">Signal</keyword>
<feature type="chain" id="PRO_5046812392" evidence="6">
    <location>
        <begin position="39"/>
        <end position="351"/>
    </location>
</feature>
<dbReference type="Proteomes" id="UP001500063">
    <property type="component" value="Unassembled WGS sequence"/>
</dbReference>
<name>A0ABP3G7G8_9ACTN</name>
<feature type="region of interest" description="Disordered" evidence="5">
    <location>
        <begin position="208"/>
        <end position="228"/>
    </location>
</feature>
<dbReference type="Gene3D" id="6.10.250.3150">
    <property type="match status" value="1"/>
</dbReference>
<evidence type="ECO:0000256" key="6">
    <source>
        <dbReference type="SAM" id="SignalP"/>
    </source>
</evidence>
<evidence type="ECO:0000313" key="8">
    <source>
        <dbReference type="EMBL" id="GAA0334542.1"/>
    </source>
</evidence>
<comment type="caution">
    <text evidence="8">The sequence shown here is derived from an EMBL/GenBank/DDBJ whole genome shotgun (WGS) entry which is preliminary data.</text>
</comment>
<dbReference type="PANTHER" id="PTHR47359">
    <property type="entry name" value="PEPTIDOGLYCAN DL-ENDOPEPTIDASE CWLO"/>
    <property type="match status" value="1"/>
</dbReference>
<dbReference type="InterPro" id="IPR000064">
    <property type="entry name" value="NLP_P60_dom"/>
</dbReference>
<evidence type="ECO:0000256" key="5">
    <source>
        <dbReference type="SAM" id="MobiDB-lite"/>
    </source>
</evidence>